<organism evidence="3 4">
    <name type="scientific">Paxillus involutus ATCC 200175</name>
    <dbReference type="NCBI Taxonomy" id="664439"/>
    <lineage>
        <taxon>Eukaryota</taxon>
        <taxon>Fungi</taxon>
        <taxon>Dikarya</taxon>
        <taxon>Basidiomycota</taxon>
        <taxon>Agaricomycotina</taxon>
        <taxon>Agaricomycetes</taxon>
        <taxon>Agaricomycetidae</taxon>
        <taxon>Boletales</taxon>
        <taxon>Paxilineae</taxon>
        <taxon>Paxillaceae</taxon>
        <taxon>Paxillus</taxon>
    </lineage>
</organism>
<feature type="domain" description="Transcription activator GCR1-like" evidence="2">
    <location>
        <begin position="200"/>
        <end position="274"/>
    </location>
</feature>
<dbReference type="HOGENOM" id="CLU_1065962_0_0_1"/>
<gene>
    <name evidence="3" type="ORF">PAXINDRAFT_18566</name>
</gene>
<reference evidence="3 4" key="1">
    <citation type="submission" date="2014-06" db="EMBL/GenBank/DDBJ databases">
        <authorList>
            <consortium name="DOE Joint Genome Institute"/>
            <person name="Kuo A."/>
            <person name="Kohler A."/>
            <person name="Nagy L.G."/>
            <person name="Floudas D."/>
            <person name="Copeland A."/>
            <person name="Barry K.W."/>
            <person name="Cichocki N."/>
            <person name="Veneault-Fourrey C."/>
            <person name="LaButti K."/>
            <person name="Lindquist E.A."/>
            <person name="Lipzen A."/>
            <person name="Lundell T."/>
            <person name="Morin E."/>
            <person name="Murat C."/>
            <person name="Sun H."/>
            <person name="Tunlid A."/>
            <person name="Henrissat B."/>
            <person name="Grigoriev I.V."/>
            <person name="Hibbett D.S."/>
            <person name="Martin F."/>
            <person name="Nordberg H.P."/>
            <person name="Cantor M.N."/>
            <person name="Hua S.X."/>
        </authorList>
    </citation>
    <scope>NUCLEOTIDE SEQUENCE [LARGE SCALE GENOMIC DNA]</scope>
    <source>
        <strain evidence="3 4">ATCC 200175</strain>
    </source>
</reference>
<name>A0A0C9SYQ1_PAXIN</name>
<evidence type="ECO:0000256" key="1">
    <source>
        <dbReference type="SAM" id="MobiDB-lite"/>
    </source>
</evidence>
<evidence type="ECO:0000313" key="4">
    <source>
        <dbReference type="Proteomes" id="UP000053647"/>
    </source>
</evidence>
<accession>A0A0C9SYQ1</accession>
<reference evidence="4" key="2">
    <citation type="submission" date="2015-01" db="EMBL/GenBank/DDBJ databases">
        <title>Evolutionary Origins and Diversification of the Mycorrhizal Mutualists.</title>
        <authorList>
            <consortium name="DOE Joint Genome Institute"/>
            <consortium name="Mycorrhizal Genomics Consortium"/>
            <person name="Kohler A."/>
            <person name="Kuo A."/>
            <person name="Nagy L.G."/>
            <person name="Floudas D."/>
            <person name="Copeland A."/>
            <person name="Barry K.W."/>
            <person name="Cichocki N."/>
            <person name="Veneault-Fourrey C."/>
            <person name="LaButti K."/>
            <person name="Lindquist E.A."/>
            <person name="Lipzen A."/>
            <person name="Lundell T."/>
            <person name="Morin E."/>
            <person name="Murat C."/>
            <person name="Riley R."/>
            <person name="Ohm R."/>
            <person name="Sun H."/>
            <person name="Tunlid A."/>
            <person name="Henrissat B."/>
            <person name="Grigoriev I.V."/>
            <person name="Hibbett D.S."/>
            <person name="Martin F."/>
        </authorList>
    </citation>
    <scope>NUCLEOTIDE SEQUENCE [LARGE SCALE GENOMIC DNA]</scope>
    <source>
        <strain evidence="4">ATCC 200175</strain>
    </source>
</reference>
<evidence type="ECO:0000313" key="3">
    <source>
        <dbReference type="EMBL" id="KIJ08290.1"/>
    </source>
</evidence>
<keyword evidence="4" id="KW-1185">Reference proteome</keyword>
<feature type="compositionally biased region" description="Polar residues" evidence="1">
    <location>
        <begin position="132"/>
        <end position="144"/>
    </location>
</feature>
<evidence type="ECO:0000259" key="2">
    <source>
        <dbReference type="Pfam" id="PF12550"/>
    </source>
</evidence>
<dbReference type="Pfam" id="PF12550">
    <property type="entry name" value="GCR1_C"/>
    <property type="match status" value="1"/>
</dbReference>
<proteinExistence type="predicted"/>
<dbReference type="AlphaFoldDB" id="A0A0C9SYQ1"/>
<dbReference type="EMBL" id="KN819656">
    <property type="protein sequence ID" value="KIJ08290.1"/>
    <property type="molecule type" value="Genomic_DNA"/>
</dbReference>
<dbReference type="Proteomes" id="UP000053647">
    <property type="component" value="Unassembled WGS sequence"/>
</dbReference>
<sequence length="308" mass="34309">MALKSLPDNLVSSMNGFLTRSTIHTEALHTKSTVQLEAISDRLGHLEDLIKMLLGAKKSARYKVLPPPPSLPPAVAIPSSHPQSVCQVPSSLAQNISPAITININGADAAASEALSSTLAAVSHATLSSISTSHPMSLTESPQPLSVAALPPTNAGETGDDVKARVWRELTIKFSELRLRKHAWEWREHDHQYVPFYTPQKVTTIREVWEEHASGLNGFLAERDLTEMWGAKWKRDIGKIKTEWGRRQRIIRLVNRLCEKPRWNVNLALRFLEQEYSSYSARQFCDFLGKDSGANVDTVLARSQSFTH</sequence>
<dbReference type="InterPro" id="IPR022210">
    <property type="entry name" value="TF_GCR1-like"/>
</dbReference>
<feature type="region of interest" description="Disordered" evidence="1">
    <location>
        <begin position="132"/>
        <end position="159"/>
    </location>
</feature>
<protein>
    <recommendedName>
        <fullName evidence="2">Transcription activator GCR1-like domain-containing protein</fullName>
    </recommendedName>
</protein>
<dbReference type="OrthoDB" id="2663544at2759"/>